<dbReference type="RefSeq" id="WP_266350819.1">
    <property type="nucleotide sequence ID" value="NZ_JAPKNG010000006.1"/>
</dbReference>
<keyword evidence="1" id="KW-0812">Transmembrane</keyword>
<organism evidence="2 3">
    <name type="scientific">Kaistia dalseonensis</name>
    <dbReference type="NCBI Taxonomy" id="410840"/>
    <lineage>
        <taxon>Bacteria</taxon>
        <taxon>Pseudomonadati</taxon>
        <taxon>Pseudomonadota</taxon>
        <taxon>Alphaproteobacteria</taxon>
        <taxon>Hyphomicrobiales</taxon>
        <taxon>Kaistiaceae</taxon>
        <taxon>Kaistia</taxon>
    </lineage>
</organism>
<dbReference type="EMBL" id="JAUSVO010000006">
    <property type="protein sequence ID" value="MDQ0439946.1"/>
    <property type="molecule type" value="Genomic_DNA"/>
</dbReference>
<comment type="caution">
    <text evidence="2">The sequence shown here is derived from an EMBL/GenBank/DDBJ whole genome shotgun (WGS) entry which is preliminary data.</text>
</comment>
<keyword evidence="1" id="KW-1133">Transmembrane helix</keyword>
<feature type="transmembrane region" description="Helical" evidence="1">
    <location>
        <begin position="142"/>
        <end position="163"/>
    </location>
</feature>
<keyword evidence="3" id="KW-1185">Reference proteome</keyword>
<evidence type="ECO:0000313" key="2">
    <source>
        <dbReference type="EMBL" id="MDQ0439946.1"/>
    </source>
</evidence>
<evidence type="ECO:0000313" key="3">
    <source>
        <dbReference type="Proteomes" id="UP001241603"/>
    </source>
</evidence>
<evidence type="ECO:0000256" key="1">
    <source>
        <dbReference type="SAM" id="Phobius"/>
    </source>
</evidence>
<name>A0ABU0HEK9_9HYPH</name>
<evidence type="ECO:0008006" key="4">
    <source>
        <dbReference type="Google" id="ProtNLM"/>
    </source>
</evidence>
<reference evidence="2 3" key="1">
    <citation type="submission" date="2023-07" db="EMBL/GenBank/DDBJ databases">
        <title>Genomic Encyclopedia of Type Strains, Phase IV (KMG-IV): sequencing the most valuable type-strain genomes for metagenomic binning, comparative biology and taxonomic classification.</title>
        <authorList>
            <person name="Goeker M."/>
        </authorList>
    </citation>
    <scope>NUCLEOTIDE SEQUENCE [LARGE SCALE GENOMIC DNA]</scope>
    <source>
        <strain evidence="2 3">B6-8</strain>
    </source>
</reference>
<gene>
    <name evidence="2" type="ORF">QO014_004352</name>
</gene>
<feature type="transmembrane region" description="Helical" evidence="1">
    <location>
        <begin position="111"/>
        <end position="136"/>
    </location>
</feature>
<accession>A0ABU0HEK9</accession>
<protein>
    <recommendedName>
        <fullName evidence="4">Holin of 3TMs, for gene-transfer release</fullName>
    </recommendedName>
</protein>
<proteinExistence type="predicted"/>
<keyword evidence="1" id="KW-0472">Membrane</keyword>
<dbReference type="Proteomes" id="UP001241603">
    <property type="component" value="Unassembled WGS sequence"/>
</dbReference>
<sequence>MDWKQIAGPLAQVGATTLGSIIGGPLGTAVGGMVGKAIADVLGVEPTPEAVAKQIATDPQEASIRLDDLQRERADEWAALETEGLKLMGQLAAKETSEGWISWGWRPALSWLIAAIILQSFIVGPWVLALFGLSVAVPYDNVVGISAIWLTIYGGGHTAKAIFGKKLEA</sequence>